<evidence type="ECO:0000313" key="2">
    <source>
        <dbReference type="Proteomes" id="UP001318300"/>
    </source>
</evidence>
<sequence length="110" mass="12109">MRRIHYANSHILTGDRTCKALLRYCRALAVAGKSDVVQIPVVTEGGGTVYAHLLIGPASEIFSTPVPDSADEPVDQEVIEYLEAETLRLQPARPAWNEEMTDVPDIGEDF</sequence>
<reference evidence="1 2" key="1">
    <citation type="submission" date="2020-03" db="EMBL/GenBank/DDBJ databases">
        <title>Above-ground endophytic microbial communities from plants in different locations in the United States.</title>
        <authorList>
            <person name="Frank C."/>
        </authorList>
    </citation>
    <scope>NUCLEOTIDE SEQUENCE [LARGE SCALE GENOMIC DNA]</scope>
    <source>
        <strain evidence="1 2">WW7</strain>
    </source>
</reference>
<dbReference type="Proteomes" id="UP001318300">
    <property type="component" value="Unassembled WGS sequence"/>
</dbReference>
<comment type="caution">
    <text evidence="1">The sequence shown here is derived from an EMBL/GenBank/DDBJ whole genome shotgun (WGS) entry which is preliminary data.</text>
</comment>
<protein>
    <submittedName>
        <fullName evidence="1">Uncharacterized protein</fullName>
    </submittedName>
</protein>
<dbReference type="RefSeq" id="WP_166781498.1">
    <property type="nucleotide sequence ID" value="NZ_JAAOYO010000005.1"/>
</dbReference>
<dbReference type="EMBL" id="JAAOYO010000005">
    <property type="protein sequence ID" value="NII42514.1"/>
    <property type="molecule type" value="Genomic_DNA"/>
</dbReference>
<organism evidence="1 2">
    <name type="scientific">Curtobacterium salicis</name>
    <dbReference type="NCBI Taxonomy" id="1779862"/>
    <lineage>
        <taxon>Bacteria</taxon>
        <taxon>Bacillati</taxon>
        <taxon>Actinomycetota</taxon>
        <taxon>Actinomycetes</taxon>
        <taxon>Micrococcales</taxon>
        <taxon>Microbacteriaceae</taxon>
        <taxon>Curtobacterium</taxon>
    </lineage>
</organism>
<evidence type="ECO:0000313" key="1">
    <source>
        <dbReference type="EMBL" id="NII42514.1"/>
    </source>
</evidence>
<gene>
    <name evidence="1" type="ORF">E9228_003183</name>
</gene>
<accession>A0ABX0TF36</accession>
<name>A0ABX0TF36_9MICO</name>
<keyword evidence="2" id="KW-1185">Reference proteome</keyword>
<proteinExistence type="predicted"/>